<dbReference type="Pfam" id="PF15613">
    <property type="entry name" value="WSD"/>
    <property type="match status" value="1"/>
</dbReference>
<dbReference type="InterPro" id="IPR013136">
    <property type="entry name" value="WSTF_Acf1_Cbp146"/>
</dbReference>
<dbReference type="PROSITE" id="PS51136">
    <property type="entry name" value="WAC"/>
    <property type="match status" value="1"/>
</dbReference>
<dbReference type="InterPro" id="IPR028942">
    <property type="entry name" value="WHIM1_dom"/>
</dbReference>
<dbReference type="InterPro" id="IPR028941">
    <property type="entry name" value="WHIM2_dom"/>
</dbReference>
<dbReference type="Pfam" id="PF02791">
    <property type="entry name" value="DDT"/>
    <property type="match status" value="1"/>
</dbReference>
<feature type="compositionally biased region" description="Polar residues" evidence="5">
    <location>
        <begin position="513"/>
        <end position="527"/>
    </location>
</feature>
<evidence type="ECO:0000256" key="3">
    <source>
        <dbReference type="ARBA" id="ARBA00023242"/>
    </source>
</evidence>
<comment type="caution">
    <text evidence="8">The sequence shown here is derived from an EMBL/GenBank/DDBJ whole genome shotgun (WGS) entry which is preliminary data.</text>
</comment>
<feature type="compositionally biased region" description="Basic and acidic residues" evidence="5">
    <location>
        <begin position="476"/>
        <end position="499"/>
    </location>
</feature>
<comment type="subcellular location">
    <subcellularLocation>
        <location evidence="1 4">Nucleus</location>
    </subcellularLocation>
</comment>
<feature type="domain" description="DDT" evidence="6">
    <location>
        <begin position="292"/>
        <end position="353"/>
    </location>
</feature>
<evidence type="ECO:0000313" key="9">
    <source>
        <dbReference type="Proteomes" id="UP001454036"/>
    </source>
</evidence>
<dbReference type="PROSITE" id="PS50827">
    <property type="entry name" value="DDT"/>
    <property type="match status" value="1"/>
</dbReference>
<dbReference type="Pfam" id="PF10537">
    <property type="entry name" value="WAC_Acf1_DNA_bd"/>
    <property type="match status" value="1"/>
</dbReference>
<dbReference type="SMART" id="SM00571">
    <property type="entry name" value="DDT"/>
    <property type="match status" value="1"/>
</dbReference>
<keyword evidence="3 4" id="KW-0539">Nucleus</keyword>
<protein>
    <recommendedName>
        <fullName evidence="10">DDT domain-containing protein</fullName>
    </recommendedName>
</protein>
<reference evidence="8 9" key="1">
    <citation type="submission" date="2024-01" db="EMBL/GenBank/DDBJ databases">
        <title>The complete chloroplast genome sequence of Lithospermum erythrorhizon: insights into the phylogenetic relationship among Boraginaceae species and the maternal lineages of purple gromwells.</title>
        <authorList>
            <person name="Okada T."/>
            <person name="Watanabe K."/>
        </authorList>
    </citation>
    <scope>NUCLEOTIDE SEQUENCE [LARGE SCALE GENOMIC DNA]</scope>
</reference>
<evidence type="ECO:0000259" key="7">
    <source>
        <dbReference type="PROSITE" id="PS51136"/>
    </source>
</evidence>
<evidence type="ECO:0000256" key="4">
    <source>
        <dbReference type="PROSITE-ProRule" id="PRU00475"/>
    </source>
</evidence>
<feature type="region of interest" description="Disordered" evidence="5">
    <location>
        <begin position="225"/>
        <end position="264"/>
    </location>
</feature>
<dbReference type="AlphaFoldDB" id="A0AAV3NGS4"/>
<dbReference type="PANTHER" id="PTHR15546:SF2">
    <property type="entry name" value="DDT DOMAIN-CONTAINING PROTEIN DDB_G0282237"/>
    <property type="match status" value="1"/>
</dbReference>
<accession>A0AAV3NGS4</accession>
<dbReference type="EMBL" id="BAABME010000002">
    <property type="protein sequence ID" value="GAA0138256.1"/>
    <property type="molecule type" value="Genomic_DNA"/>
</dbReference>
<evidence type="ECO:0008006" key="10">
    <source>
        <dbReference type="Google" id="ProtNLM"/>
    </source>
</evidence>
<dbReference type="InterPro" id="IPR053271">
    <property type="entry name" value="DDT_domain"/>
</dbReference>
<feature type="compositionally biased region" description="Basic and acidic residues" evidence="5">
    <location>
        <begin position="528"/>
        <end position="537"/>
    </location>
</feature>
<keyword evidence="2" id="KW-0175">Coiled coil</keyword>
<gene>
    <name evidence="8" type="ORF">LIER_00037</name>
</gene>
<sequence length="704" mass="82012">MPLYKRKTFPLSEPTKELKPQDLVFQIRFTKEIFKDYSEYLKRLNFYRRKVWTCKFTGKSNLTYEEALVSELKASEKIQQFPKEFIVRVLRDVQFSMAPLRDLANSIAAKLQEPLLEGCELLGKKNNRVYPCKIVKVLEDNDVTKYEVAWLDKDKKITGNALVKGEDLTRNKLPFTREVLKSFIRDSTYRNVPWVIHEELAKQHGISTDPPDELKDKISIQDGVVVSSKKRKKPEERKDIKADTGDVAKKEDQEQNGESIKYPIEDLLVQPSNDDQRLSERPSPHSDFTVPMDCVGDFLMVWEFCTSFGRFLHLSPFPIEDFGYALCHKDSNLVLVTECHSALLRLLMKDNGEYFITLTKKKRKLKITLVTWSEYLCDFLEMSDGAELSAHCSTIRRGYYGLLDVHVKLKILVELVVHALDSEVFREYLDECIDEQKAFAAAKRDEVLEEGRKKREEKRLKVDQDNKAVVAGCGEESGRNKPEDPIDQNHCEQKQDVSKVKKNGCMSLKKHSPLNSSDSEQGNTTSDRNAKKQRTDTDVSPENANDKRAVHKMMKNEIKEVIENKNKEQRKQYLEREIEKRYVRTNPLGKDKDYYRYWFFQRDGRIFVESSDSRQWGYYCTKEELDAFLNSLNSKGVRERALKKQVEKYYDKICLGLLKRAKDTNQKIEVEDEASLRRSTRVRAPPKDNPALAFLKYTNKSRED</sequence>
<feature type="region of interest" description="Disordered" evidence="5">
    <location>
        <begin position="471"/>
        <end position="547"/>
    </location>
</feature>
<feature type="domain" description="WAC" evidence="7">
    <location>
        <begin position="22"/>
        <end position="127"/>
    </location>
</feature>
<evidence type="ECO:0000256" key="2">
    <source>
        <dbReference type="ARBA" id="ARBA00023054"/>
    </source>
</evidence>
<evidence type="ECO:0000313" key="8">
    <source>
        <dbReference type="EMBL" id="GAA0138256.1"/>
    </source>
</evidence>
<dbReference type="PANTHER" id="PTHR15546">
    <property type="entry name" value="BROMODOMAIN ADJACENT TO ZINC FINGER DOMAIN, 2A"/>
    <property type="match status" value="1"/>
</dbReference>
<dbReference type="GO" id="GO:0000785">
    <property type="term" value="C:chromatin"/>
    <property type="evidence" value="ECO:0007669"/>
    <property type="project" value="UniProtKB-ARBA"/>
</dbReference>
<name>A0AAV3NGS4_LITER</name>
<dbReference type="GO" id="GO:0005634">
    <property type="term" value="C:nucleus"/>
    <property type="evidence" value="ECO:0007669"/>
    <property type="project" value="UniProtKB-SubCell"/>
</dbReference>
<dbReference type="Pfam" id="PF15612">
    <property type="entry name" value="WHIM1"/>
    <property type="match status" value="1"/>
</dbReference>
<feature type="compositionally biased region" description="Basic and acidic residues" evidence="5">
    <location>
        <begin position="233"/>
        <end position="253"/>
    </location>
</feature>
<dbReference type="Proteomes" id="UP001454036">
    <property type="component" value="Unassembled WGS sequence"/>
</dbReference>
<evidence type="ECO:0000259" key="6">
    <source>
        <dbReference type="PROSITE" id="PS50827"/>
    </source>
</evidence>
<dbReference type="InterPro" id="IPR018501">
    <property type="entry name" value="DDT_dom"/>
</dbReference>
<organism evidence="8 9">
    <name type="scientific">Lithospermum erythrorhizon</name>
    <name type="common">Purple gromwell</name>
    <name type="synonym">Lithospermum officinale var. erythrorhizon</name>
    <dbReference type="NCBI Taxonomy" id="34254"/>
    <lineage>
        <taxon>Eukaryota</taxon>
        <taxon>Viridiplantae</taxon>
        <taxon>Streptophyta</taxon>
        <taxon>Embryophyta</taxon>
        <taxon>Tracheophyta</taxon>
        <taxon>Spermatophyta</taxon>
        <taxon>Magnoliopsida</taxon>
        <taxon>eudicotyledons</taxon>
        <taxon>Gunneridae</taxon>
        <taxon>Pentapetalae</taxon>
        <taxon>asterids</taxon>
        <taxon>lamiids</taxon>
        <taxon>Boraginales</taxon>
        <taxon>Boraginaceae</taxon>
        <taxon>Boraginoideae</taxon>
        <taxon>Lithospermeae</taxon>
        <taxon>Lithospermum</taxon>
    </lineage>
</organism>
<keyword evidence="9" id="KW-1185">Reference proteome</keyword>
<evidence type="ECO:0000256" key="1">
    <source>
        <dbReference type="ARBA" id="ARBA00004123"/>
    </source>
</evidence>
<proteinExistence type="predicted"/>
<evidence type="ECO:0000256" key="5">
    <source>
        <dbReference type="SAM" id="MobiDB-lite"/>
    </source>
</evidence>